<feature type="non-terminal residue" evidence="1">
    <location>
        <position position="278"/>
    </location>
</feature>
<dbReference type="PANTHER" id="PTHR33198:SF8">
    <property type="entry name" value="CCHC-TYPE DOMAIN-CONTAINING PROTEIN"/>
    <property type="match status" value="1"/>
</dbReference>
<reference evidence="1" key="1">
    <citation type="submission" date="2014-05" db="EMBL/GenBank/DDBJ databases">
        <authorList>
            <person name="Chronopoulou M."/>
        </authorList>
    </citation>
    <scope>NUCLEOTIDE SEQUENCE</scope>
    <source>
        <tissue evidence="1">Whole organism</tissue>
    </source>
</reference>
<name>A0A0K2THW1_LEPSM</name>
<accession>A0A0K2THW1</accession>
<sequence length="278" mass="32919">INSISSYISYPRISYGAVDKPEPILRNIMEELKSKKFDFIKSKVKAYKGHVTRSINELKRSNRMELVEISHQRARGRLHILEDILELMELKSETKEQQEDILMFMEERDRMDEEIMKELTKKMEELAGKEHQHLPSKDGECKVYGKIAYKEPELLRGSMDLNEFIEWKPSFEDYRQLAGVDSYSHAKQLANLRSFMDIEMREKLRVSIGIKENTVLSIPEILEELRKYFRSQYNIILDKVKFHSLYQKEGQSFEDFYVEVTRTANRAELNERCGNKDC</sequence>
<dbReference type="EMBL" id="HACA01008158">
    <property type="protein sequence ID" value="CDW25519.1"/>
    <property type="molecule type" value="Transcribed_RNA"/>
</dbReference>
<dbReference type="OrthoDB" id="6375402at2759"/>
<dbReference type="PANTHER" id="PTHR33198">
    <property type="entry name" value="ANK_REP_REGION DOMAIN-CONTAINING PROTEIN-RELATED"/>
    <property type="match status" value="1"/>
</dbReference>
<organism evidence="1">
    <name type="scientific">Lepeophtheirus salmonis</name>
    <name type="common">Salmon louse</name>
    <name type="synonym">Caligus salmonis</name>
    <dbReference type="NCBI Taxonomy" id="72036"/>
    <lineage>
        <taxon>Eukaryota</taxon>
        <taxon>Metazoa</taxon>
        <taxon>Ecdysozoa</taxon>
        <taxon>Arthropoda</taxon>
        <taxon>Crustacea</taxon>
        <taxon>Multicrustacea</taxon>
        <taxon>Hexanauplia</taxon>
        <taxon>Copepoda</taxon>
        <taxon>Siphonostomatoida</taxon>
        <taxon>Caligidae</taxon>
        <taxon>Lepeophtheirus</taxon>
    </lineage>
</organism>
<evidence type="ECO:0000313" key="1">
    <source>
        <dbReference type="EMBL" id="CDW25519.1"/>
    </source>
</evidence>
<feature type="non-terminal residue" evidence="1">
    <location>
        <position position="1"/>
    </location>
</feature>
<dbReference type="AlphaFoldDB" id="A0A0K2THW1"/>
<proteinExistence type="predicted"/>
<protein>
    <submittedName>
        <fullName evidence="1">Putative LOC101855985 [Aplysia californica]</fullName>
    </submittedName>
</protein>